<dbReference type="RefSeq" id="WP_066722859.1">
    <property type="nucleotide sequence ID" value="NZ_JBHSLU010000009.1"/>
</dbReference>
<evidence type="ECO:0000313" key="1">
    <source>
        <dbReference type="EMBL" id="MFC5504864.1"/>
    </source>
</evidence>
<name>A0ABW0P210_9HYPH</name>
<comment type="caution">
    <text evidence="1">The sequence shown here is derived from an EMBL/GenBank/DDBJ whole genome shotgun (WGS) entry which is preliminary data.</text>
</comment>
<organism evidence="1 2">
    <name type="scientific">Bosea massiliensis</name>
    <dbReference type="NCBI Taxonomy" id="151419"/>
    <lineage>
        <taxon>Bacteria</taxon>
        <taxon>Pseudomonadati</taxon>
        <taxon>Pseudomonadota</taxon>
        <taxon>Alphaproteobacteria</taxon>
        <taxon>Hyphomicrobiales</taxon>
        <taxon>Boseaceae</taxon>
        <taxon>Bosea</taxon>
    </lineage>
</organism>
<evidence type="ECO:0000313" key="2">
    <source>
        <dbReference type="Proteomes" id="UP001596060"/>
    </source>
</evidence>
<dbReference type="Proteomes" id="UP001596060">
    <property type="component" value="Unassembled WGS sequence"/>
</dbReference>
<evidence type="ECO:0008006" key="3">
    <source>
        <dbReference type="Google" id="ProtNLM"/>
    </source>
</evidence>
<reference evidence="2" key="1">
    <citation type="journal article" date="2019" name="Int. J. Syst. Evol. Microbiol.">
        <title>The Global Catalogue of Microorganisms (GCM) 10K type strain sequencing project: providing services to taxonomists for standard genome sequencing and annotation.</title>
        <authorList>
            <consortium name="The Broad Institute Genomics Platform"/>
            <consortium name="The Broad Institute Genome Sequencing Center for Infectious Disease"/>
            <person name="Wu L."/>
            <person name="Ma J."/>
        </authorList>
    </citation>
    <scope>NUCLEOTIDE SEQUENCE [LARGE SCALE GENOMIC DNA]</scope>
    <source>
        <strain evidence="2">CCUG 43117</strain>
    </source>
</reference>
<accession>A0ABW0P210</accession>
<keyword evidence="2" id="KW-1185">Reference proteome</keyword>
<proteinExistence type="predicted"/>
<dbReference type="EMBL" id="JBHSLU010000009">
    <property type="protein sequence ID" value="MFC5504864.1"/>
    <property type="molecule type" value="Genomic_DNA"/>
</dbReference>
<gene>
    <name evidence="1" type="ORF">ACFPN9_06280</name>
</gene>
<sequence>MDRVMALKGAPAAGVEGKAASMAPHQPDQPVVIEARPLSSCGDIVEAWSHLAARALEPNPFFEPGFLLAAAQHLVAFRDVTVLLAWQGTAEGPQRRLLGFVPVFPRHGFFLPDALIGLSDRRIASGVPLIDRQRAAAVIDTLLSPRRQRLIDGQGLVLRAIDRDGPLAATLQEVAGGDRRVALSGTVLPAGGMPRTVISAHAPDNPAGVKLVEPRAQADLRDAVEIILALEASGARGRAGAATLHDTREVGFLRAMTRYLARGRQCRVGLLMREEIPLAGAVLIGRGAHSWLYLAVENEAEAHWQPLHALLAAMRRAMPARRIILPADLAWEGEGGLSLADLHLASGARTTPRDLAGRAREAIRRSLSRLPRGGGGGLKPPRAGAA</sequence>
<protein>
    <recommendedName>
        <fullName evidence="3">BioF2-like acetyltransferase domain-containing protein</fullName>
    </recommendedName>
</protein>